<accession>A0ABU5CR20</accession>
<keyword evidence="1" id="KW-1133">Transmembrane helix</keyword>
<protein>
    <recommendedName>
        <fullName evidence="4">VanZ-like domain-containing protein</fullName>
    </recommendedName>
</protein>
<gene>
    <name evidence="2" type="ORF">RWD45_09945</name>
</gene>
<feature type="transmembrane region" description="Helical" evidence="1">
    <location>
        <begin position="7"/>
        <end position="26"/>
    </location>
</feature>
<name>A0ABU5CR20_9BACI</name>
<evidence type="ECO:0000256" key="1">
    <source>
        <dbReference type="SAM" id="Phobius"/>
    </source>
</evidence>
<sequence>MRGFKRIGLYGIFIIYLLILTNLILFKSMPIEEMKNHFTFQAEVPFWLEHNVIPFKTILFYLFFADMNVMIRVENIVGNIIAFYAVRFSSAFTYEKEY</sequence>
<organism evidence="2 3">
    <name type="scientific">Paracerasibacillus soli</name>
    <dbReference type="NCBI Taxonomy" id="480284"/>
    <lineage>
        <taxon>Bacteria</taxon>
        <taxon>Bacillati</taxon>
        <taxon>Bacillota</taxon>
        <taxon>Bacilli</taxon>
        <taxon>Bacillales</taxon>
        <taxon>Bacillaceae</taxon>
        <taxon>Paracerasibacillus</taxon>
    </lineage>
</organism>
<evidence type="ECO:0000313" key="2">
    <source>
        <dbReference type="EMBL" id="MDY0408812.1"/>
    </source>
</evidence>
<keyword evidence="1" id="KW-0812">Transmembrane</keyword>
<dbReference type="RefSeq" id="WP_320379518.1">
    <property type="nucleotide sequence ID" value="NZ_JAWDIQ010000001.1"/>
</dbReference>
<evidence type="ECO:0008006" key="4">
    <source>
        <dbReference type="Google" id="ProtNLM"/>
    </source>
</evidence>
<comment type="caution">
    <text evidence="2">The sequence shown here is derived from an EMBL/GenBank/DDBJ whole genome shotgun (WGS) entry which is preliminary data.</text>
</comment>
<keyword evidence="3" id="KW-1185">Reference proteome</keyword>
<evidence type="ECO:0000313" key="3">
    <source>
        <dbReference type="Proteomes" id="UP001275315"/>
    </source>
</evidence>
<dbReference type="EMBL" id="JAWDIQ010000001">
    <property type="protein sequence ID" value="MDY0408812.1"/>
    <property type="molecule type" value="Genomic_DNA"/>
</dbReference>
<keyword evidence="1" id="KW-0472">Membrane</keyword>
<proteinExistence type="predicted"/>
<feature type="transmembrane region" description="Helical" evidence="1">
    <location>
        <begin position="46"/>
        <end position="64"/>
    </location>
</feature>
<dbReference type="Proteomes" id="UP001275315">
    <property type="component" value="Unassembled WGS sequence"/>
</dbReference>
<reference evidence="2 3" key="1">
    <citation type="submission" date="2023-10" db="EMBL/GenBank/DDBJ databases">
        <title>Virgibacillus soli CC-YMP-6 genome.</title>
        <authorList>
            <person name="Miliotis G."/>
            <person name="Sengupta P."/>
            <person name="Hameed A."/>
            <person name="Chuvochina M."/>
            <person name="Mcdonagh F."/>
            <person name="Simpson A.C."/>
            <person name="Singh N.K."/>
            <person name="Rekha P.D."/>
            <person name="Raman K."/>
            <person name="Hugenholtz P."/>
            <person name="Venkateswaran K."/>
        </authorList>
    </citation>
    <scope>NUCLEOTIDE SEQUENCE [LARGE SCALE GENOMIC DNA]</scope>
    <source>
        <strain evidence="2 3">CC-YMP-6</strain>
    </source>
</reference>